<feature type="compositionally biased region" description="Polar residues" evidence="1">
    <location>
        <begin position="407"/>
        <end position="418"/>
    </location>
</feature>
<feature type="compositionally biased region" description="Gly residues" evidence="1">
    <location>
        <begin position="262"/>
        <end position="273"/>
    </location>
</feature>
<evidence type="ECO:0008006" key="4">
    <source>
        <dbReference type="Google" id="ProtNLM"/>
    </source>
</evidence>
<feature type="compositionally biased region" description="Low complexity" evidence="1">
    <location>
        <begin position="351"/>
        <end position="362"/>
    </location>
</feature>
<feature type="compositionally biased region" description="Polar residues" evidence="1">
    <location>
        <begin position="319"/>
        <end position="345"/>
    </location>
</feature>
<dbReference type="Proteomes" id="UP000534286">
    <property type="component" value="Unassembled WGS sequence"/>
</dbReference>
<dbReference type="EMBL" id="JACHJU010000001">
    <property type="protein sequence ID" value="MBB4936952.1"/>
    <property type="molecule type" value="Genomic_DNA"/>
</dbReference>
<gene>
    <name evidence="2" type="ORF">FHR32_001257</name>
</gene>
<feature type="compositionally biased region" description="Pro residues" evidence="1">
    <location>
        <begin position="186"/>
        <end position="202"/>
    </location>
</feature>
<proteinExistence type="predicted"/>
<feature type="compositionally biased region" description="Gly residues" evidence="1">
    <location>
        <begin position="363"/>
        <end position="376"/>
    </location>
</feature>
<comment type="caution">
    <text evidence="2">The sequence shown here is derived from an EMBL/GenBank/DDBJ whole genome shotgun (WGS) entry which is preliminary data.</text>
</comment>
<feature type="region of interest" description="Disordered" evidence="1">
    <location>
        <begin position="183"/>
        <end position="438"/>
    </location>
</feature>
<feature type="compositionally biased region" description="Low complexity" evidence="1">
    <location>
        <begin position="377"/>
        <end position="406"/>
    </location>
</feature>
<name>A0A7W7RS87_9ACTN</name>
<organism evidence="2 3">
    <name type="scientific">Streptosporangium album</name>
    <dbReference type="NCBI Taxonomy" id="47479"/>
    <lineage>
        <taxon>Bacteria</taxon>
        <taxon>Bacillati</taxon>
        <taxon>Actinomycetota</taxon>
        <taxon>Actinomycetes</taxon>
        <taxon>Streptosporangiales</taxon>
        <taxon>Streptosporangiaceae</taxon>
        <taxon>Streptosporangium</taxon>
    </lineage>
</organism>
<reference evidence="2 3" key="1">
    <citation type="submission" date="2020-08" db="EMBL/GenBank/DDBJ databases">
        <title>Sequencing the genomes of 1000 actinobacteria strains.</title>
        <authorList>
            <person name="Klenk H.-P."/>
        </authorList>
    </citation>
    <scope>NUCLEOTIDE SEQUENCE [LARGE SCALE GENOMIC DNA]</scope>
    <source>
        <strain evidence="2 3">DSM 43023</strain>
    </source>
</reference>
<protein>
    <recommendedName>
        <fullName evidence="4">PPE family domain-containing protein</fullName>
    </recommendedName>
</protein>
<sequence>MEISKKTHFIKTVCGDFSVKGDQPVARVKQIIEGLDGPAIEKAGNAYLDACSLLAECRIAVENASKAMADCWGDRASVEAQTALRYIHSTVRELSDKGNMMGRPLESLGKALPAYKETGEGGFAPSWSENTYTFNDDWDDFYDTKDGVKWGSQNDLAKKHLEALNAEVQKWHNLLPDSLRKELPKIEPPTAPDPHYKTPPYPTGDHYSRSTPYGGNNYAGPASHTVGNDSDPFGAGNQPGDGSSDPSGGLPSGQKYPDGTPGADGSGAGGAAPSGGANDPSNGTGDPSGGLTDPTKGLTDPSGGVNDPTKGPGADDSRSTNLAEYTQPTGPDSTANPYQNTSTSNPHKDPTTTVTPTTSPTTTGGGGTSTGGGAGGAVNPASARAAGMNGMNGMPIGMGGMPSSAGQESQEQETQTWLHQDDDVWTGDHTGVVSHTIG</sequence>
<keyword evidence="3" id="KW-1185">Reference proteome</keyword>
<accession>A0A7W7RS87</accession>
<dbReference type="AlphaFoldDB" id="A0A7W7RS87"/>
<evidence type="ECO:0000256" key="1">
    <source>
        <dbReference type="SAM" id="MobiDB-lite"/>
    </source>
</evidence>
<dbReference type="RefSeq" id="WP_184753403.1">
    <property type="nucleotide sequence ID" value="NZ_BAABEK010000009.1"/>
</dbReference>
<evidence type="ECO:0000313" key="3">
    <source>
        <dbReference type="Proteomes" id="UP000534286"/>
    </source>
</evidence>
<evidence type="ECO:0000313" key="2">
    <source>
        <dbReference type="EMBL" id="MBB4936952.1"/>
    </source>
</evidence>
<feature type="compositionally biased region" description="Low complexity" evidence="1">
    <location>
        <begin position="240"/>
        <end position="261"/>
    </location>
</feature>